<evidence type="ECO:0000256" key="2">
    <source>
        <dbReference type="ARBA" id="ARBA00022598"/>
    </source>
</evidence>
<dbReference type="SUPFAM" id="SSF56801">
    <property type="entry name" value="Acetyl-CoA synthetase-like"/>
    <property type="match status" value="1"/>
</dbReference>
<organism evidence="4 5">
    <name type="scientific">Photorhabdus aegyptia</name>
    <dbReference type="NCBI Taxonomy" id="2805098"/>
    <lineage>
        <taxon>Bacteria</taxon>
        <taxon>Pseudomonadati</taxon>
        <taxon>Pseudomonadota</taxon>
        <taxon>Gammaproteobacteria</taxon>
        <taxon>Enterobacterales</taxon>
        <taxon>Morganellaceae</taxon>
        <taxon>Photorhabdus</taxon>
    </lineage>
</organism>
<gene>
    <name evidence="4" type="ORF">BA1DRAFT_02574</name>
</gene>
<evidence type="ECO:0000259" key="3">
    <source>
        <dbReference type="Pfam" id="PF00501"/>
    </source>
</evidence>
<dbReference type="Pfam" id="PF00501">
    <property type="entry name" value="AMP-binding"/>
    <property type="match status" value="1"/>
</dbReference>
<dbReference type="EMBL" id="JFGV01000036">
    <property type="protein sequence ID" value="EYU14909.1"/>
    <property type="molecule type" value="Genomic_DNA"/>
</dbReference>
<evidence type="ECO:0000256" key="1">
    <source>
        <dbReference type="ARBA" id="ARBA00006432"/>
    </source>
</evidence>
<comment type="caution">
    <text evidence="4">The sequence shown here is derived from an EMBL/GenBank/DDBJ whole genome shotgun (WGS) entry which is preliminary data.</text>
</comment>
<dbReference type="AlphaFoldDB" id="A0A022PH95"/>
<dbReference type="GO" id="GO:0031956">
    <property type="term" value="F:medium-chain fatty acid-CoA ligase activity"/>
    <property type="evidence" value="ECO:0007669"/>
    <property type="project" value="TreeGrafter"/>
</dbReference>
<keyword evidence="5" id="KW-1185">Reference proteome</keyword>
<evidence type="ECO:0000313" key="4">
    <source>
        <dbReference type="EMBL" id="EYU14909.1"/>
    </source>
</evidence>
<dbReference type="InterPro" id="IPR042099">
    <property type="entry name" value="ANL_N_sf"/>
</dbReference>
<dbReference type="PANTHER" id="PTHR43201:SF5">
    <property type="entry name" value="MEDIUM-CHAIN ACYL-COA LIGASE ACSF2, MITOCHONDRIAL"/>
    <property type="match status" value="1"/>
</dbReference>
<sequence>MKLISMLLHSERDNLHHDCIVTKDYHYTRKEVISSVSHLIDDLLSRGVQKGNKVIVIFEHDELGVFFLAAASAMGLHLLMPYNLSSATIDEWINFTNEVQYDFVVYLKKDKHFVGKLKESNINVIDISDHKIRVGDDNAEIPMITYSPQSIANFIVLFTSGSTGKPKAISISESLVCRRIYSVTEKLKFTQDAKIFMSGLLNNTTGVIFSFGSLLHQSTLFIPEDRNVERWPDYLSRNKITHIMLRPESMKLFVKSTAERNIDLSCLRVVAYGAAAMPPSVLERGRQLIGCEWVQGYGLSETYGPFCWVDEQDHRDKRYLNSIYCVGKIDNTLEVAVKPIIGSSDNIGEIILRGESIMEGYYDVLSGEITPPDEWFVTGDLGYIDEEGYLILKGRKQNTFMSANGHRIYPEEVESILSRIPNVNVATVVGFSFHENGVAIDQPVACMSGEISKKSLAEIEDIISSFLSSKLSREKWPDWFYVTDENFPKSHNDKILKSELIKSIDPKKLFTLRNQ</sequence>
<dbReference type="PROSITE" id="PS00455">
    <property type="entry name" value="AMP_BINDING"/>
    <property type="match status" value="1"/>
</dbReference>
<proteinExistence type="inferred from homology"/>
<dbReference type="Gene3D" id="3.30.300.30">
    <property type="match status" value="1"/>
</dbReference>
<dbReference type="Gene3D" id="3.40.50.12780">
    <property type="entry name" value="N-terminal domain of ligase-like"/>
    <property type="match status" value="1"/>
</dbReference>
<keyword evidence="2 4" id="KW-0436">Ligase</keyword>
<comment type="similarity">
    <text evidence="1">Belongs to the ATP-dependent AMP-binding enzyme family.</text>
</comment>
<protein>
    <submittedName>
        <fullName evidence="4">Acyl-CoA synthetase (AMP-forming)/AMP-acid ligase II</fullName>
    </submittedName>
</protein>
<evidence type="ECO:0000313" key="5">
    <source>
        <dbReference type="Proteomes" id="UP000023464"/>
    </source>
</evidence>
<dbReference type="RefSeq" id="WP_036779569.1">
    <property type="nucleotide sequence ID" value="NZ_CAWLTM010000079.1"/>
</dbReference>
<name>A0A022PH95_9GAMM</name>
<accession>A0A022PH95</accession>
<reference evidence="4 5" key="1">
    <citation type="submission" date="2014-03" db="EMBL/GenBank/DDBJ databases">
        <title>Draft Genome of Photorhabdus luminescens BA1, an Egyptian Isolate.</title>
        <authorList>
            <person name="Ghazal S."/>
            <person name="Hurst S.G.IV."/>
            <person name="Morris K."/>
            <person name="Thomas K."/>
            <person name="Tisa L.S."/>
        </authorList>
    </citation>
    <scope>NUCLEOTIDE SEQUENCE [LARGE SCALE GENOMIC DNA]</scope>
    <source>
        <strain evidence="4 5">BA1</strain>
    </source>
</reference>
<dbReference type="InterPro" id="IPR020845">
    <property type="entry name" value="AMP-binding_CS"/>
</dbReference>
<dbReference type="Proteomes" id="UP000023464">
    <property type="component" value="Unassembled WGS sequence"/>
</dbReference>
<dbReference type="InterPro" id="IPR045851">
    <property type="entry name" value="AMP-bd_C_sf"/>
</dbReference>
<dbReference type="InterPro" id="IPR000873">
    <property type="entry name" value="AMP-dep_synth/lig_dom"/>
</dbReference>
<dbReference type="PANTHER" id="PTHR43201">
    <property type="entry name" value="ACYL-COA SYNTHETASE"/>
    <property type="match status" value="1"/>
</dbReference>
<feature type="domain" description="AMP-dependent synthetase/ligase" evidence="3">
    <location>
        <begin position="17"/>
        <end position="362"/>
    </location>
</feature>
<dbReference type="CDD" id="cd04433">
    <property type="entry name" value="AFD_class_I"/>
    <property type="match status" value="1"/>
</dbReference>
<dbReference type="GO" id="GO:0006631">
    <property type="term" value="P:fatty acid metabolic process"/>
    <property type="evidence" value="ECO:0007669"/>
    <property type="project" value="TreeGrafter"/>
</dbReference>
<dbReference type="PATRIC" id="fig|1393736.3.peg.2636"/>